<feature type="transmembrane region" description="Helical" evidence="1">
    <location>
        <begin position="45"/>
        <end position="66"/>
    </location>
</feature>
<keyword evidence="1" id="KW-0812">Transmembrane</keyword>
<dbReference type="AlphaFoldDB" id="A0A645DRL5"/>
<dbReference type="EMBL" id="VSSQ01038898">
    <property type="protein sequence ID" value="MPM91899.1"/>
    <property type="molecule type" value="Genomic_DNA"/>
</dbReference>
<evidence type="ECO:0000256" key="1">
    <source>
        <dbReference type="SAM" id="Phobius"/>
    </source>
</evidence>
<protein>
    <submittedName>
        <fullName evidence="2">Uncharacterized protein</fullName>
    </submittedName>
</protein>
<gene>
    <name evidence="2" type="ORF">SDC9_139033</name>
</gene>
<keyword evidence="1" id="KW-0472">Membrane</keyword>
<reference evidence="2" key="1">
    <citation type="submission" date="2019-08" db="EMBL/GenBank/DDBJ databases">
        <authorList>
            <person name="Kucharzyk K."/>
            <person name="Murdoch R.W."/>
            <person name="Higgins S."/>
            <person name="Loffler F."/>
        </authorList>
    </citation>
    <scope>NUCLEOTIDE SEQUENCE</scope>
</reference>
<feature type="transmembrane region" description="Helical" evidence="1">
    <location>
        <begin position="78"/>
        <end position="96"/>
    </location>
</feature>
<comment type="caution">
    <text evidence="2">The sequence shown here is derived from an EMBL/GenBank/DDBJ whole genome shotgun (WGS) entry which is preliminary data.</text>
</comment>
<name>A0A645DRL5_9ZZZZ</name>
<accession>A0A645DRL5</accession>
<feature type="transmembrane region" description="Helical" evidence="1">
    <location>
        <begin position="108"/>
        <end position="131"/>
    </location>
</feature>
<sequence>MALSYPIATAARAPGKMKIYELTLGVLQLSIFFVSWVVLKMGYPAYAVFIVAIAVNVIMFFVRLFIVSNLIDLSKKLFMLNVVFPVMSIVFFSTITSNFLQRILPKGLVYSIIVIIFSIMISAITMFYIGVDSHWRKKIRYNIKIKAKKNFKFRT</sequence>
<evidence type="ECO:0000313" key="2">
    <source>
        <dbReference type="EMBL" id="MPM91899.1"/>
    </source>
</evidence>
<organism evidence="2">
    <name type="scientific">bioreactor metagenome</name>
    <dbReference type="NCBI Taxonomy" id="1076179"/>
    <lineage>
        <taxon>unclassified sequences</taxon>
        <taxon>metagenomes</taxon>
        <taxon>ecological metagenomes</taxon>
    </lineage>
</organism>
<keyword evidence="1" id="KW-1133">Transmembrane helix</keyword>
<proteinExistence type="predicted"/>
<feature type="transmembrane region" description="Helical" evidence="1">
    <location>
        <begin position="20"/>
        <end position="39"/>
    </location>
</feature>